<organism evidence="2 3">
    <name type="scientific">Paenibacillus phyllosphaerae</name>
    <dbReference type="NCBI Taxonomy" id="274593"/>
    <lineage>
        <taxon>Bacteria</taxon>
        <taxon>Bacillati</taxon>
        <taxon>Bacillota</taxon>
        <taxon>Bacilli</taxon>
        <taxon>Bacillales</taxon>
        <taxon>Paenibacillaceae</taxon>
        <taxon>Paenibacillus</taxon>
    </lineage>
</organism>
<keyword evidence="3" id="KW-1185">Reference proteome</keyword>
<keyword evidence="1" id="KW-1133">Transmembrane helix</keyword>
<protein>
    <submittedName>
        <fullName evidence="2">Heme/copper-type cytochrome/quinol oxidase subunit 2</fullName>
    </submittedName>
</protein>
<evidence type="ECO:0000313" key="2">
    <source>
        <dbReference type="EMBL" id="MBB3109147.1"/>
    </source>
</evidence>
<proteinExistence type="predicted"/>
<dbReference type="Proteomes" id="UP000570361">
    <property type="component" value="Unassembled WGS sequence"/>
</dbReference>
<dbReference type="EMBL" id="JACHXK010000002">
    <property type="protein sequence ID" value="MBB3109147.1"/>
    <property type="molecule type" value="Genomic_DNA"/>
</dbReference>
<feature type="transmembrane region" description="Helical" evidence="1">
    <location>
        <begin position="6"/>
        <end position="23"/>
    </location>
</feature>
<dbReference type="AlphaFoldDB" id="A0A7W5AUY5"/>
<evidence type="ECO:0000256" key="1">
    <source>
        <dbReference type="SAM" id="Phobius"/>
    </source>
</evidence>
<gene>
    <name evidence="2" type="ORF">FHS18_001199</name>
</gene>
<name>A0A7W5AUY5_9BACL</name>
<keyword evidence="1" id="KW-0812">Transmembrane</keyword>
<reference evidence="2 3" key="1">
    <citation type="submission" date="2020-08" db="EMBL/GenBank/DDBJ databases">
        <title>Genomic Encyclopedia of Type Strains, Phase III (KMG-III): the genomes of soil and plant-associated and newly described type strains.</title>
        <authorList>
            <person name="Whitman W."/>
        </authorList>
    </citation>
    <scope>NUCLEOTIDE SEQUENCE [LARGE SCALE GENOMIC DNA]</scope>
    <source>
        <strain evidence="2 3">CECT 5862</strain>
    </source>
</reference>
<comment type="caution">
    <text evidence="2">The sequence shown here is derived from an EMBL/GenBank/DDBJ whole genome shotgun (WGS) entry which is preliminary data.</text>
</comment>
<keyword evidence="1" id="KW-0472">Membrane</keyword>
<accession>A0A7W5AUY5</accession>
<feature type="transmembrane region" description="Helical" evidence="1">
    <location>
        <begin position="48"/>
        <end position="66"/>
    </location>
</feature>
<dbReference type="RefSeq" id="WP_183597952.1">
    <property type="nucleotide sequence ID" value="NZ_JACHXK010000002.1"/>
</dbReference>
<evidence type="ECO:0000313" key="3">
    <source>
        <dbReference type="Proteomes" id="UP000570361"/>
    </source>
</evidence>
<sequence length="72" mass="8215">MWQQSWFLINMAFVALVIFYMFAHRSVTMAKMEGAQDQLRKALLKRRIAGILTIIAFIGMAGSFVMNMKVNG</sequence>